<protein>
    <submittedName>
        <fullName evidence="2">Uncharacterized protein</fullName>
    </submittedName>
</protein>
<evidence type="ECO:0000313" key="3">
    <source>
        <dbReference type="Proteomes" id="UP000237846"/>
    </source>
</evidence>
<evidence type="ECO:0000256" key="1">
    <source>
        <dbReference type="SAM" id="MobiDB-lite"/>
    </source>
</evidence>
<comment type="caution">
    <text evidence="2">The sequence shown here is derived from an EMBL/GenBank/DDBJ whole genome shotgun (WGS) entry which is preliminary data.</text>
</comment>
<dbReference type="EMBL" id="PVZC01000012">
    <property type="protein sequence ID" value="PRX91959.1"/>
    <property type="molecule type" value="Genomic_DNA"/>
</dbReference>
<reference evidence="2 3" key="1">
    <citation type="submission" date="2018-03" db="EMBL/GenBank/DDBJ databases">
        <title>Genomic Encyclopedia of Archaeal and Bacterial Type Strains, Phase II (KMG-II): from individual species to whole genera.</title>
        <authorList>
            <person name="Goeker M."/>
        </authorList>
    </citation>
    <scope>NUCLEOTIDE SEQUENCE [LARGE SCALE GENOMIC DNA]</scope>
    <source>
        <strain evidence="2 3">DSM 45601</strain>
    </source>
</reference>
<dbReference type="OrthoDB" id="9986481at2"/>
<proteinExistence type="predicted"/>
<dbReference type="RefSeq" id="WP_106253290.1">
    <property type="nucleotide sequence ID" value="NZ_PVZC01000012.1"/>
</dbReference>
<evidence type="ECO:0000313" key="2">
    <source>
        <dbReference type="EMBL" id="PRX91959.1"/>
    </source>
</evidence>
<feature type="region of interest" description="Disordered" evidence="1">
    <location>
        <begin position="97"/>
        <end position="119"/>
    </location>
</feature>
<accession>A0A2T0PST8</accession>
<dbReference type="AlphaFoldDB" id="A0A2T0PST8"/>
<name>A0A2T0PST8_9ACTN</name>
<gene>
    <name evidence="2" type="ORF">CLV72_11232</name>
</gene>
<organism evidence="2 3">
    <name type="scientific">Allonocardiopsis opalescens</name>
    <dbReference type="NCBI Taxonomy" id="1144618"/>
    <lineage>
        <taxon>Bacteria</taxon>
        <taxon>Bacillati</taxon>
        <taxon>Actinomycetota</taxon>
        <taxon>Actinomycetes</taxon>
        <taxon>Streptosporangiales</taxon>
        <taxon>Allonocardiopsis</taxon>
    </lineage>
</organism>
<keyword evidence="3" id="KW-1185">Reference proteome</keyword>
<sequence length="189" mass="20833">MCKSPTDSEREQARHIRALLEASTPVELAARLIQAEARLDRMKRAQRDEGEQQKSTATEYLKSRIRDLEAKLKHAEDLSHQRRGVDHQSARHLLSAQAATEGDRPKAQAPAPQSTTVRQQRWTIPDFAARGTTLWTLATVTAEARRVYQESQAQVGAAPADDAITLTLDGSDLVVSFESHSHAPAVAHG</sequence>
<dbReference type="Proteomes" id="UP000237846">
    <property type="component" value="Unassembled WGS sequence"/>
</dbReference>